<proteinExistence type="predicted"/>
<keyword evidence="1" id="KW-0812">Transmembrane</keyword>
<geneLocation type="plasmid" evidence="3 4">
    <name>pILYOP01</name>
</geneLocation>
<dbReference type="EMBL" id="CP002282">
    <property type="protein sequence ID" value="ADO83841.1"/>
    <property type="molecule type" value="Genomic_DNA"/>
</dbReference>
<keyword evidence="3" id="KW-0614">Plasmid</keyword>
<dbReference type="SUPFAM" id="SSF140931">
    <property type="entry name" value="Fic-like"/>
    <property type="match status" value="1"/>
</dbReference>
<sequence>MYNYFPVDIVKKLHKKTVQISGGGDTGIRDLGILEGALAHIQNDLYYPTFEKKLTHLFFCANKFHTFNDGNKRIAIVLGAQFLLLNGYLYMLDRFIRDMENISYHVASGKIDKELLEEIITSMINEVDFSEELKLKIFNAIS</sequence>
<evidence type="ECO:0000259" key="2">
    <source>
        <dbReference type="PROSITE" id="PS51459"/>
    </source>
</evidence>
<keyword evidence="4" id="KW-1185">Reference proteome</keyword>
<dbReference type="PANTHER" id="PTHR39426:SF1">
    <property type="entry name" value="HOMOLOGY TO DEATH-ON-CURING PROTEIN OF PHAGE P1"/>
    <property type="match status" value="1"/>
</dbReference>
<dbReference type="PANTHER" id="PTHR39426">
    <property type="entry name" value="HOMOLOGY TO DEATH-ON-CURING PROTEIN OF PHAGE P1"/>
    <property type="match status" value="1"/>
</dbReference>
<evidence type="ECO:0000313" key="4">
    <source>
        <dbReference type="Proteomes" id="UP000006875"/>
    </source>
</evidence>
<dbReference type="KEGG" id="ipo:Ilyop_2071"/>
<gene>
    <name evidence="3" type="ordered locus">Ilyop_2071</name>
</gene>
<keyword evidence="1" id="KW-0472">Membrane</keyword>
<dbReference type="GO" id="GO:0016301">
    <property type="term" value="F:kinase activity"/>
    <property type="evidence" value="ECO:0007669"/>
    <property type="project" value="InterPro"/>
</dbReference>
<organism evidence="3 4">
    <name type="scientific">Ilyobacter polytropus (strain ATCC 51220 / DSM 2926 / LMG 16218 / CuHBu1)</name>
    <dbReference type="NCBI Taxonomy" id="572544"/>
    <lineage>
        <taxon>Bacteria</taxon>
        <taxon>Fusobacteriati</taxon>
        <taxon>Fusobacteriota</taxon>
        <taxon>Fusobacteriia</taxon>
        <taxon>Fusobacteriales</taxon>
        <taxon>Fusobacteriaceae</taxon>
        <taxon>Ilyobacter</taxon>
    </lineage>
</organism>
<name>E3HBS9_ILYPC</name>
<dbReference type="PROSITE" id="PS51459">
    <property type="entry name" value="FIDO"/>
    <property type="match status" value="1"/>
</dbReference>
<dbReference type="InterPro" id="IPR053737">
    <property type="entry name" value="Type_II_TA_Toxin"/>
</dbReference>
<dbReference type="InterPro" id="IPR003812">
    <property type="entry name" value="Fido"/>
</dbReference>
<dbReference type="NCBIfam" id="TIGR01550">
    <property type="entry name" value="DOC_P1"/>
    <property type="match status" value="1"/>
</dbReference>
<dbReference type="HOGENOM" id="CLU_115697_3_0_0"/>
<dbReference type="RefSeq" id="WP_013388503.1">
    <property type="nucleotide sequence ID" value="NC_014633.1"/>
</dbReference>
<dbReference type="Proteomes" id="UP000006875">
    <property type="component" value="Plasmid pILYOP01"/>
</dbReference>
<evidence type="ECO:0000313" key="3">
    <source>
        <dbReference type="EMBL" id="ADO83841.1"/>
    </source>
</evidence>
<reference evidence="3 4" key="1">
    <citation type="journal article" date="2010" name="Stand. Genomic Sci.">
        <title>Complete genome sequence of Ilyobacter polytropus type strain (CuHbu1).</title>
        <authorList>
            <person name="Sikorski J."/>
            <person name="Chertkov O."/>
            <person name="Lapidus A."/>
            <person name="Nolan M."/>
            <person name="Lucas S."/>
            <person name="Del Rio T.G."/>
            <person name="Tice H."/>
            <person name="Cheng J.F."/>
            <person name="Tapia R."/>
            <person name="Han C."/>
            <person name="Goodwin L."/>
            <person name="Pitluck S."/>
            <person name="Liolios K."/>
            <person name="Ivanova N."/>
            <person name="Mavromatis K."/>
            <person name="Mikhailova N."/>
            <person name="Pati A."/>
            <person name="Chen A."/>
            <person name="Palaniappan K."/>
            <person name="Land M."/>
            <person name="Hauser L."/>
            <person name="Chang Y.J."/>
            <person name="Jeffries C.D."/>
            <person name="Brambilla E."/>
            <person name="Yasawong M."/>
            <person name="Rohde M."/>
            <person name="Pukall R."/>
            <person name="Spring S."/>
            <person name="Goker M."/>
            <person name="Woyke T."/>
            <person name="Bristow J."/>
            <person name="Eisen J.A."/>
            <person name="Markowitz V."/>
            <person name="Hugenholtz P."/>
            <person name="Kyrpides N.C."/>
            <person name="Klenk H.P."/>
        </authorList>
    </citation>
    <scope>NUCLEOTIDE SEQUENCE [LARGE SCALE GENOMIC DNA]</scope>
    <source>
        <strain evidence="4">ATCC 51220 / DSM 2926 / LMG 16218 / CuHBu1</strain>
        <plasmid evidence="4">pILYOP01</plasmid>
    </source>
</reference>
<keyword evidence="1" id="KW-1133">Transmembrane helix</keyword>
<feature type="transmembrane region" description="Helical" evidence="1">
    <location>
        <begin position="74"/>
        <end position="92"/>
    </location>
</feature>
<dbReference type="InterPro" id="IPR036597">
    <property type="entry name" value="Fido-like_dom_sf"/>
</dbReference>
<dbReference type="OrthoDB" id="9802752at2"/>
<dbReference type="InterPro" id="IPR006440">
    <property type="entry name" value="Doc"/>
</dbReference>
<evidence type="ECO:0000256" key="1">
    <source>
        <dbReference type="SAM" id="Phobius"/>
    </source>
</evidence>
<feature type="domain" description="Fido" evidence="2">
    <location>
        <begin position="5"/>
        <end position="125"/>
    </location>
</feature>
<dbReference type="Pfam" id="PF02661">
    <property type="entry name" value="Fic"/>
    <property type="match status" value="1"/>
</dbReference>
<dbReference type="Gene3D" id="1.20.120.1870">
    <property type="entry name" value="Fic/DOC protein, Fido domain"/>
    <property type="match status" value="1"/>
</dbReference>
<dbReference type="AlphaFoldDB" id="E3HBS9"/>
<protein>
    <submittedName>
        <fullName evidence="3">Death-on-curing family protein</fullName>
    </submittedName>
</protein>
<accession>E3HBS9</accession>